<reference evidence="2 3" key="1">
    <citation type="submission" date="2020-02" db="EMBL/GenBank/DDBJ databases">
        <title>Fructobacillus sp. isolated from paper mulberry of Taiwan.</title>
        <authorList>
            <person name="Lin S.-T."/>
        </authorList>
    </citation>
    <scope>NUCLEOTIDE SEQUENCE [LARGE SCALE GENOMIC DNA]</scope>
    <source>
        <strain evidence="2 3">M2-14</strain>
    </source>
</reference>
<evidence type="ECO:0000313" key="3">
    <source>
        <dbReference type="Proteomes" id="UP001519504"/>
    </source>
</evidence>
<evidence type="ECO:0000313" key="2">
    <source>
        <dbReference type="EMBL" id="MBS9338304.1"/>
    </source>
</evidence>
<organism evidence="2 3">
    <name type="scientific">Fructobacillus broussonetiae</name>
    <dbReference type="NCBI Taxonomy" id="2713173"/>
    <lineage>
        <taxon>Bacteria</taxon>
        <taxon>Bacillati</taxon>
        <taxon>Bacillota</taxon>
        <taxon>Bacilli</taxon>
        <taxon>Lactobacillales</taxon>
        <taxon>Lactobacillaceae</taxon>
        <taxon>Fructobacillus</taxon>
    </lineage>
</organism>
<sequence length="118" mass="13603">MAKVSGFYQPEGYGNKIAWLLWTSFLFVSPIWASELMYAVNGYWMLYTAVIALIGLGLVFGRYYVIEDGQILIHSFFTKKQVRFSGVQVKERHLLINNHFDLLISKKNAEKVKDILHG</sequence>
<evidence type="ECO:0008006" key="4">
    <source>
        <dbReference type="Google" id="ProtNLM"/>
    </source>
</evidence>
<dbReference type="InterPro" id="IPR020215">
    <property type="entry name" value="EbsA-like"/>
</dbReference>
<keyword evidence="1" id="KW-0812">Transmembrane</keyword>
<proteinExistence type="predicted"/>
<gene>
    <name evidence="2" type="ORF">G6R29_01470</name>
</gene>
<dbReference type="RefSeq" id="WP_213808583.1">
    <property type="nucleotide sequence ID" value="NZ_JAAMFK010000001.1"/>
</dbReference>
<dbReference type="Proteomes" id="UP001519504">
    <property type="component" value="Unassembled WGS sequence"/>
</dbReference>
<protein>
    <recommendedName>
        <fullName evidence="4">Pore-forming protein</fullName>
    </recommendedName>
</protein>
<accession>A0ABS5QYP2</accession>
<comment type="caution">
    <text evidence="2">The sequence shown here is derived from an EMBL/GenBank/DDBJ whole genome shotgun (WGS) entry which is preliminary data.</text>
</comment>
<keyword evidence="1" id="KW-1133">Transmembrane helix</keyword>
<name>A0ABS5QYP2_9LACO</name>
<dbReference type="EMBL" id="JAAMFK010000001">
    <property type="protein sequence ID" value="MBS9338304.1"/>
    <property type="molecule type" value="Genomic_DNA"/>
</dbReference>
<evidence type="ECO:0000256" key="1">
    <source>
        <dbReference type="SAM" id="Phobius"/>
    </source>
</evidence>
<dbReference type="Pfam" id="PF17255">
    <property type="entry name" value="EbsA"/>
    <property type="match status" value="1"/>
</dbReference>
<feature type="transmembrane region" description="Helical" evidence="1">
    <location>
        <begin position="43"/>
        <end position="65"/>
    </location>
</feature>
<keyword evidence="1" id="KW-0472">Membrane</keyword>
<keyword evidence="3" id="KW-1185">Reference proteome</keyword>